<comment type="catalytic activity">
    <reaction evidence="23">
        <text>apo-[alkylcobalamin reductase] + an R-cob(III)alamin + glutathione = cob(I)alamin-[alkylcobalamin reductase] + an S-substituted glutathione + H(+)</text>
        <dbReference type="Rhea" id="RHEA:40719"/>
        <dbReference type="Rhea" id="RHEA-COMP:14730"/>
        <dbReference type="Rhea" id="RHEA-COMP:14731"/>
        <dbReference type="ChEBI" id="CHEBI:15378"/>
        <dbReference type="ChEBI" id="CHEBI:57925"/>
        <dbReference type="ChEBI" id="CHEBI:60488"/>
        <dbReference type="ChEBI" id="CHEBI:83228"/>
        <dbReference type="ChEBI" id="CHEBI:90779"/>
        <dbReference type="ChEBI" id="CHEBI:140785"/>
        <dbReference type="EC" id="2.5.1.151"/>
    </reaction>
    <physiologicalReaction direction="left-to-right" evidence="23">
        <dbReference type="Rhea" id="RHEA:40720"/>
    </physiologicalReaction>
</comment>
<dbReference type="Proteomes" id="UP001066276">
    <property type="component" value="Chromosome 4_1"/>
</dbReference>
<comment type="catalytic activity">
    <reaction evidence="20">
        <text>apo-[alkylcobalamin reductase] + methylcob(III)alamin + glutathione = S-methyl glutathione + cob(I)alamin-[alkylcobalamin reductase] + H(+)</text>
        <dbReference type="Rhea" id="RHEA:63132"/>
        <dbReference type="Rhea" id="RHEA-COMP:14730"/>
        <dbReference type="Rhea" id="RHEA-COMP:14731"/>
        <dbReference type="ChEBI" id="CHEBI:15378"/>
        <dbReference type="ChEBI" id="CHEBI:28115"/>
        <dbReference type="ChEBI" id="CHEBI:57925"/>
        <dbReference type="ChEBI" id="CHEBI:60488"/>
        <dbReference type="ChEBI" id="CHEBI:83228"/>
        <dbReference type="ChEBI" id="CHEBI:141467"/>
        <dbReference type="EC" id="2.5.1.151"/>
    </reaction>
    <physiologicalReaction direction="left-to-right" evidence="20">
        <dbReference type="Rhea" id="RHEA:63133"/>
    </physiologicalReaction>
</comment>
<evidence type="ECO:0000256" key="12">
    <source>
        <dbReference type="ARBA" id="ARBA00022827"/>
    </source>
</evidence>
<dbReference type="CDD" id="cd12959">
    <property type="entry name" value="MMACHC-like"/>
    <property type="match status" value="1"/>
</dbReference>
<dbReference type="EC" id="2.5.1.151" evidence="5"/>
<evidence type="ECO:0000256" key="13">
    <source>
        <dbReference type="ARBA" id="ARBA00022857"/>
    </source>
</evidence>
<feature type="chain" id="PRO_5043675625" description="Cyanocobalamin reductase / alkylcobalamin dealkylase" evidence="24">
    <location>
        <begin position="20"/>
        <end position="263"/>
    </location>
</feature>
<comment type="similarity">
    <text evidence="4">Belongs to the MMACHC family.</text>
</comment>
<evidence type="ECO:0000256" key="3">
    <source>
        <dbReference type="ARBA" id="ARBA00004496"/>
    </source>
</evidence>
<dbReference type="EC" id="1.16.1.6" evidence="6"/>
<evidence type="ECO:0000256" key="15">
    <source>
        <dbReference type="ARBA" id="ARBA00023285"/>
    </source>
</evidence>
<gene>
    <name evidence="25" type="ORF">NDU88_001314</name>
</gene>
<keyword evidence="9" id="KW-0846">Cobalamin</keyword>
<keyword evidence="24" id="KW-0732">Signal</keyword>
<comment type="cofactor">
    <cofactor evidence="2">
        <name>FAD</name>
        <dbReference type="ChEBI" id="CHEBI:57692"/>
    </cofactor>
</comment>
<keyword evidence="14" id="KW-0560">Oxidoreductase</keyword>
<comment type="subcellular location">
    <subcellularLocation>
        <location evidence="3">Cytoplasm</location>
    </subcellularLocation>
</comment>
<protein>
    <recommendedName>
        <fullName evidence="7">Cyanocobalamin reductase / alkylcobalamin dealkylase</fullName>
        <ecNumber evidence="6">1.16.1.6</ecNumber>
        <ecNumber evidence="5">2.5.1.151</ecNumber>
    </recommendedName>
    <alternativeName>
        <fullName evidence="19">Alkylcobalamin:glutathione S-alkyltransferase</fullName>
    </alternativeName>
    <alternativeName>
        <fullName evidence="18">CblC</fullName>
    </alternativeName>
    <alternativeName>
        <fullName evidence="17">Cyanocobalamin reductase (cyanide-eliminating)</fullName>
    </alternativeName>
    <alternativeName>
        <fullName evidence="16">Methylmalonic aciduria and homocystinuria type C protein</fullName>
    </alternativeName>
</protein>
<dbReference type="GO" id="GO:0005737">
    <property type="term" value="C:cytoplasm"/>
    <property type="evidence" value="ECO:0007669"/>
    <property type="project" value="UniProtKB-SubCell"/>
</dbReference>
<keyword evidence="12" id="KW-0274">FAD</keyword>
<dbReference type="GO" id="GO:0009235">
    <property type="term" value="P:cobalamin metabolic process"/>
    <property type="evidence" value="ECO:0007669"/>
    <property type="project" value="TreeGrafter"/>
</dbReference>
<dbReference type="GO" id="GO:0032451">
    <property type="term" value="F:demethylase activity"/>
    <property type="evidence" value="ECO:0007669"/>
    <property type="project" value="TreeGrafter"/>
</dbReference>
<evidence type="ECO:0000256" key="18">
    <source>
        <dbReference type="ARBA" id="ARBA00031815"/>
    </source>
</evidence>
<sequence>MRTVHFCGAAASLFVFSCAQLAVFLARVPEPLKTFFPGGASPLQVGWYNAILQPGFHLQYHEDTLAFVVLSTPSMFEKAFKPFISQQLLQRVRDPIDECVSYYISVMQKSLPEQRVDVMYDYEMLPNRRPKVLVQTAAHVAGAAYYYQRSDVQGDPWGEKKMYGVCIHPQFGGWFAIRSVLVFQDVQAPSLKQEPPADCVHSNEKRIALLESFNFRWKDWEYRDILDVQERYSEEQKTYFATPPSERLKLLGLQGELEHGSHY</sequence>
<evidence type="ECO:0000256" key="10">
    <source>
        <dbReference type="ARBA" id="ARBA00022630"/>
    </source>
</evidence>
<dbReference type="PROSITE" id="PS51257">
    <property type="entry name" value="PROKAR_LIPOPROTEIN"/>
    <property type="match status" value="1"/>
</dbReference>
<keyword evidence="13" id="KW-0521">NADP</keyword>
<evidence type="ECO:0000256" key="21">
    <source>
        <dbReference type="ARBA" id="ARBA00047958"/>
    </source>
</evidence>
<dbReference type="PANTHER" id="PTHR31457:SF2">
    <property type="entry name" value="CYANOCOBALAMIN REDUCTASE _ ALKYLCOBALAMIN DEALKYLASE"/>
    <property type="match status" value="1"/>
</dbReference>
<evidence type="ECO:0000313" key="26">
    <source>
        <dbReference type="Proteomes" id="UP001066276"/>
    </source>
</evidence>
<evidence type="ECO:0000256" key="1">
    <source>
        <dbReference type="ARBA" id="ARBA00001917"/>
    </source>
</evidence>
<dbReference type="GO" id="GO:0033787">
    <property type="term" value="F:cyanocobalamin reductase (cyanide-eliminating) (NADP+) activity"/>
    <property type="evidence" value="ECO:0007669"/>
    <property type="project" value="UniProtKB-EC"/>
</dbReference>
<evidence type="ECO:0000256" key="11">
    <source>
        <dbReference type="ARBA" id="ARBA00022643"/>
    </source>
</evidence>
<dbReference type="AlphaFoldDB" id="A0AAV7SZS6"/>
<evidence type="ECO:0000256" key="16">
    <source>
        <dbReference type="ARBA" id="ARBA00031056"/>
    </source>
</evidence>
<comment type="catalytic activity">
    <reaction evidence="21">
        <text>2 cob(II)alamin-[cyanocobalamin reductase] + 2 hydrogen cyanide + NADP(+) = 2 cyanocob(III)alamin + 2 apo-[cyanocobalamin reductase] + NADPH + H(+)</text>
        <dbReference type="Rhea" id="RHEA:16113"/>
        <dbReference type="Rhea" id="RHEA-COMP:14717"/>
        <dbReference type="Rhea" id="RHEA-COMP:14718"/>
        <dbReference type="ChEBI" id="CHEBI:15378"/>
        <dbReference type="ChEBI" id="CHEBI:16304"/>
        <dbReference type="ChEBI" id="CHEBI:17439"/>
        <dbReference type="ChEBI" id="CHEBI:18407"/>
        <dbReference type="ChEBI" id="CHEBI:57783"/>
        <dbReference type="ChEBI" id="CHEBI:58349"/>
        <dbReference type="ChEBI" id="CHEBI:83228"/>
        <dbReference type="EC" id="1.16.1.6"/>
    </reaction>
    <physiologicalReaction direction="right-to-left" evidence="21">
        <dbReference type="Rhea" id="RHEA:16115"/>
    </physiologicalReaction>
</comment>
<dbReference type="GO" id="GO:0071949">
    <property type="term" value="F:FAD binding"/>
    <property type="evidence" value="ECO:0007669"/>
    <property type="project" value="TreeGrafter"/>
</dbReference>
<proteinExistence type="inferred from homology"/>
<evidence type="ECO:0000256" key="22">
    <source>
        <dbReference type="ARBA" id="ARBA00048537"/>
    </source>
</evidence>
<organism evidence="25 26">
    <name type="scientific">Pleurodeles waltl</name>
    <name type="common">Iberian ribbed newt</name>
    <dbReference type="NCBI Taxonomy" id="8319"/>
    <lineage>
        <taxon>Eukaryota</taxon>
        <taxon>Metazoa</taxon>
        <taxon>Chordata</taxon>
        <taxon>Craniata</taxon>
        <taxon>Vertebrata</taxon>
        <taxon>Euteleostomi</taxon>
        <taxon>Amphibia</taxon>
        <taxon>Batrachia</taxon>
        <taxon>Caudata</taxon>
        <taxon>Salamandroidea</taxon>
        <taxon>Salamandridae</taxon>
        <taxon>Pleurodelinae</taxon>
        <taxon>Pleurodeles</taxon>
    </lineage>
</organism>
<evidence type="ECO:0000256" key="23">
    <source>
        <dbReference type="ARBA" id="ARBA00049505"/>
    </source>
</evidence>
<evidence type="ECO:0000256" key="9">
    <source>
        <dbReference type="ARBA" id="ARBA00022628"/>
    </source>
</evidence>
<evidence type="ECO:0000256" key="24">
    <source>
        <dbReference type="SAM" id="SignalP"/>
    </source>
</evidence>
<name>A0AAV7SZS6_PLEWA</name>
<dbReference type="Pfam" id="PF16690">
    <property type="entry name" value="MMACHC"/>
    <property type="match status" value="1"/>
</dbReference>
<comment type="cofactor">
    <cofactor evidence="1">
        <name>FMN</name>
        <dbReference type="ChEBI" id="CHEBI:58210"/>
    </cofactor>
</comment>
<evidence type="ECO:0000256" key="2">
    <source>
        <dbReference type="ARBA" id="ARBA00001974"/>
    </source>
</evidence>
<dbReference type="InterPro" id="IPR032037">
    <property type="entry name" value="MMACHC"/>
</dbReference>
<keyword evidence="8" id="KW-0963">Cytoplasm</keyword>
<comment type="caution">
    <text evidence="25">The sequence shown here is derived from an EMBL/GenBank/DDBJ whole genome shotgun (WGS) entry which is preliminary data.</text>
</comment>
<keyword evidence="26" id="KW-1185">Reference proteome</keyword>
<evidence type="ECO:0000256" key="20">
    <source>
        <dbReference type="ARBA" id="ARBA00047294"/>
    </source>
</evidence>
<evidence type="ECO:0000256" key="4">
    <source>
        <dbReference type="ARBA" id="ARBA00007762"/>
    </source>
</evidence>
<evidence type="ECO:0000256" key="17">
    <source>
        <dbReference type="ARBA" id="ARBA00031313"/>
    </source>
</evidence>
<evidence type="ECO:0000256" key="6">
    <source>
        <dbReference type="ARBA" id="ARBA00012666"/>
    </source>
</evidence>
<evidence type="ECO:0000256" key="5">
    <source>
        <dbReference type="ARBA" id="ARBA00012308"/>
    </source>
</evidence>
<evidence type="ECO:0000256" key="14">
    <source>
        <dbReference type="ARBA" id="ARBA00023002"/>
    </source>
</evidence>
<evidence type="ECO:0000256" key="7">
    <source>
        <dbReference type="ARBA" id="ARBA00014027"/>
    </source>
</evidence>
<evidence type="ECO:0000256" key="19">
    <source>
        <dbReference type="ARBA" id="ARBA00032650"/>
    </source>
</evidence>
<keyword evidence="10" id="KW-0285">Flavoprotein</keyword>
<keyword evidence="15" id="KW-0170">Cobalt</keyword>
<comment type="catalytic activity">
    <reaction evidence="22">
        <text>apo-[alkylcobalamin reductase] + adenosylcob(III)alamin + glutathione = S-adenosylglutathione + cob(I)alamin-[alkylcobalamin reductase] + H(+)</text>
        <dbReference type="Rhea" id="RHEA:63136"/>
        <dbReference type="Rhea" id="RHEA-COMP:14730"/>
        <dbReference type="Rhea" id="RHEA-COMP:14731"/>
        <dbReference type="ChEBI" id="CHEBI:15378"/>
        <dbReference type="ChEBI" id="CHEBI:18408"/>
        <dbReference type="ChEBI" id="CHEBI:57925"/>
        <dbReference type="ChEBI" id="CHEBI:60488"/>
        <dbReference type="ChEBI" id="CHEBI:83228"/>
        <dbReference type="ChEBI" id="CHEBI:146184"/>
        <dbReference type="EC" id="2.5.1.151"/>
    </reaction>
    <physiologicalReaction direction="left-to-right" evidence="22">
        <dbReference type="Rhea" id="RHEA:63137"/>
    </physiologicalReaction>
</comment>
<keyword evidence="11" id="KW-0288">FMN</keyword>
<evidence type="ECO:0000256" key="8">
    <source>
        <dbReference type="ARBA" id="ARBA00022490"/>
    </source>
</evidence>
<accession>A0AAV7SZS6</accession>
<dbReference type="GO" id="GO:0031419">
    <property type="term" value="F:cobalamin binding"/>
    <property type="evidence" value="ECO:0007669"/>
    <property type="project" value="UniProtKB-KW"/>
</dbReference>
<feature type="signal peptide" evidence="24">
    <location>
        <begin position="1"/>
        <end position="19"/>
    </location>
</feature>
<dbReference type="EMBL" id="JANPWB010000007">
    <property type="protein sequence ID" value="KAJ1169421.1"/>
    <property type="molecule type" value="Genomic_DNA"/>
</dbReference>
<evidence type="ECO:0000313" key="25">
    <source>
        <dbReference type="EMBL" id="KAJ1169421.1"/>
    </source>
</evidence>
<dbReference type="PANTHER" id="PTHR31457">
    <property type="entry name" value="METHYLMALONIC ACIDURIA AND HOMOCYSTINURIA TYPE C PROTEIN"/>
    <property type="match status" value="1"/>
</dbReference>
<reference evidence="25" key="1">
    <citation type="journal article" date="2022" name="bioRxiv">
        <title>Sequencing and chromosome-scale assembly of the giantPleurodeles waltlgenome.</title>
        <authorList>
            <person name="Brown T."/>
            <person name="Elewa A."/>
            <person name="Iarovenko S."/>
            <person name="Subramanian E."/>
            <person name="Araus A.J."/>
            <person name="Petzold A."/>
            <person name="Susuki M."/>
            <person name="Suzuki K.-i.T."/>
            <person name="Hayashi T."/>
            <person name="Toyoda A."/>
            <person name="Oliveira C."/>
            <person name="Osipova E."/>
            <person name="Leigh N.D."/>
            <person name="Simon A."/>
            <person name="Yun M.H."/>
        </authorList>
    </citation>
    <scope>NUCLEOTIDE SEQUENCE</scope>
    <source>
        <strain evidence="25">20211129_DDA</strain>
        <tissue evidence="25">Liver</tissue>
    </source>
</reference>